<protein>
    <recommendedName>
        <fullName evidence="1">HepT-like domain-containing protein</fullName>
    </recommendedName>
</protein>
<proteinExistence type="predicted"/>
<evidence type="ECO:0000313" key="2">
    <source>
        <dbReference type="EMBL" id="GAA4354131.1"/>
    </source>
</evidence>
<dbReference type="InterPro" id="IPR048769">
    <property type="entry name" value="HepT-like_dom"/>
</dbReference>
<dbReference type="RefSeq" id="WP_345540779.1">
    <property type="nucleotide sequence ID" value="NZ_BAABGJ010000080.1"/>
</dbReference>
<organism evidence="2 3">
    <name type="scientific">Variovorax defluvii</name>
    <dbReference type="NCBI Taxonomy" id="913761"/>
    <lineage>
        <taxon>Bacteria</taxon>
        <taxon>Pseudomonadati</taxon>
        <taxon>Pseudomonadota</taxon>
        <taxon>Betaproteobacteria</taxon>
        <taxon>Burkholderiales</taxon>
        <taxon>Comamonadaceae</taxon>
        <taxon>Variovorax</taxon>
    </lineage>
</organism>
<reference evidence="3" key="1">
    <citation type="journal article" date="2019" name="Int. J. Syst. Evol. Microbiol.">
        <title>The Global Catalogue of Microorganisms (GCM) 10K type strain sequencing project: providing services to taxonomists for standard genome sequencing and annotation.</title>
        <authorList>
            <consortium name="The Broad Institute Genomics Platform"/>
            <consortium name="The Broad Institute Genome Sequencing Center for Infectious Disease"/>
            <person name="Wu L."/>
            <person name="Ma J."/>
        </authorList>
    </citation>
    <scope>NUCLEOTIDE SEQUENCE [LARGE SCALE GENOMIC DNA]</scope>
    <source>
        <strain evidence="3">JCM 17804</strain>
    </source>
</reference>
<dbReference type="Pfam" id="PF20797">
    <property type="entry name" value="HepT-like_2"/>
    <property type="match status" value="1"/>
</dbReference>
<comment type="caution">
    <text evidence="2">The sequence shown here is derived from an EMBL/GenBank/DDBJ whole genome shotgun (WGS) entry which is preliminary data.</text>
</comment>
<keyword evidence="3" id="KW-1185">Reference proteome</keyword>
<dbReference type="EMBL" id="BAABGJ010000080">
    <property type="protein sequence ID" value="GAA4354131.1"/>
    <property type="molecule type" value="Genomic_DNA"/>
</dbReference>
<name>A0ABP8I9X4_9BURK</name>
<gene>
    <name evidence="2" type="ORF">GCM10023165_45040</name>
</gene>
<dbReference type="Proteomes" id="UP001500975">
    <property type="component" value="Unassembled WGS sequence"/>
</dbReference>
<evidence type="ECO:0000313" key="3">
    <source>
        <dbReference type="Proteomes" id="UP001500975"/>
    </source>
</evidence>
<feature type="domain" description="HepT-like" evidence="1">
    <location>
        <begin position="51"/>
        <end position="147"/>
    </location>
</feature>
<accession>A0ABP8I9X4</accession>
<sequence length="170" mass="18578">MSEHAFQTLLLSKASDLERAMAALQDAEAKQQRLKSNHPDAYDEAFHAAGIAQHIQGIYTQLESLLKQVIEQTDGKLPKSETWHQDLIRLASMATEDRGALIDPAGAKSLKAVLGFRHVARSNYVGELDPARVFEHIPNTAAAVTAVVAGVRQLFEPPESPTDRAVERSA</sequence>
<evidence type="ECO:0000259" key="1">
    <source>
        <dbReference type="Pfam" id="PF20797"/>
    </source>
</evidence>